<reference evidence="1 2" key="1">
    <citation type="submission" date="2023-07" db="EMBL/GenBank/DDBJ databases">
        <title>Genomic Encyclopedia of Type Strains, Phase IV (KMG-IV): sequencing the most valuable type-strain genomes for metagenomic binning, comparative biology and taxonomic classification.</title>
        <authorList>
            <person name="Goeker M."/>
        </authorList>
    </citation>
    <scope>NUCLEOTIDE SEQUENCE [LARGE SCALE GENOMIC DNA]</scope>
    <source>
        <strain evidence="1 2">DSM 19154</strain>
    </source>
</reference>
<accession>A0ABT9YE78</accession>
<evidence type="ECO:0008006" key="3">
    <source>
        <dbReference type="Google" id="ProtNLM"/>
    </source>
</evidence>
<evidence type="ECO:0000313" key="2">
    <source>
        <dbReference type="Proteomes" id="UP001225034"/>
    </source>
</evidence>
<sequence length="68" mass="7893">MSRLRRTEPSQMYDVLERVEKAIRTAEQNVHEELAAMNPSQSVAAKQFIEQARADYDIAQKYYNSSLD</sequence>
<proteinExistence type="predicted"/>
<dbReference type="RefSeq" id="WP_306980150.1">
    <property type="nucleotide sequence ID" value="NZ_JAUSUA010000001.1"/>
</dbReference>
<organism evidence="1 2">
    <name type="scientific">Alkalicoccobacillus murimartini</name>
    <dbReference type="NCBI Taxonomy" id="171685"/>
    <lineage>
        <taxon>Bacteria</taxon>
        <taxon>Bacillati</taxon>
        <taxon>Bacillota</taxon>
        <taxon>Bacilli</taxon>
        <taxon>Bacillales</taxon>
        <taxon>Bacillaceae</taxon>
        <taxon>Alkalicoccobacillus</taxon>
    </lineage>
</organism>
<gene>
    <name evidence="1" type="ORF">J2S05_000810</name>
</gene>
<keyword evidence="2" id="KW-1185">Reference proteome</keyword>
<dbReference type="Proteomes" id="UP001225034">
    <property type="component" value="Unassembled WGS sequence"/>
</dbReference>
<name>A0ABT9YE78_9BACI</name>
<dbReference type="EMBL" id="JAUSUA010000001">
    <property type="protein sequence ID" value="MDQ0206036.1"/>
    <property type="molecule type" value="Genomic_DNA"/>
</dbReference>
<protein>
    <recommendedName>
        <fullName evidence="3">DUF2564 family protein</fullName>
    </recommendedName>
</protein>
<evidence type="ECO:0000313" key="1">
    <source>
        <dbReference type="EMBL" id="MDQ0206036.1"/>
    </source>
</evidence>
<comment type="caution">
    <text evidence="1">The sequence shown here is derived from an EMBL/GenBank/DDBJ whole genome shotgun (WGS) entry which is preliminary data.</text>
</comment>